<dbReference type="Gene3D" id="3.90.79.10">
    <property type="entry name" value="Nucleoside Triphosphate Pyrophosphohydrolase"/>
    <property type="match status" value="1"/>
</dbReference>
<evidence type="ECO:0000313" key="4">
    <source>
        <dbReference type="Proteomes" id="UP000230131"/>
    </source>
</evidence>
<proteinExistence type="predicted"/>
<evidence type="ECO:0000259" key="2">
    <source>
        <dbReference type="PROSITE" id="PS51462"/>
    </source>
</evidence>
<dbReference type="InterPro" id="IPR051325">
    <property type="entry name" value="Nudix_hydrolase_domain"/>
</dbReference>
<accession>A0A2M7B7R7</accession>
<gene>
    <name evidence="3" type="ORF">COS59_01410</name>
</gene>
<feature type="domain" description="Nudix hydrolase" evidence="2">
    <location>
        <begin position="7"/>
        <end position="143"/>
    </location>
</feature>
<comment type="caution">
    <text evidence="3">The sequence shown here is derived from an EMBL/GenBank/DDBJ whole genome shotgun (WGS) entry which is preliminary data.</text>
</comment>
<dbReference type="SUPFAM" id="SSF55811">
    <property type="entry name" value="Nudix"/>
    <property type="match status" value="1"/>
</dbReference>
<sequence length="150" mass="18185">MIKVYKKYRRGIRAVIYKKDKKGFLFLVLHRIKRWKGYELLKGGKFSKETYFQALKREIKEETDCRAESIKKLPIKDKFDYPQKHILIFKRRGQISVCYVCELSCLSKIKLVDEHDKYYWLDFKRALRKLSYGNSKKILRYANSFLRNAK</sequence>
<dbReference type="GO" id="GO:0004081">
    <property type="term" value="F:bis(5'-nucleosyl)-tetraphosphatase (asymmetrical) activity"/>
    <property type="evidence" value="ECO:0007669"/>
    <property type="project" value="TreeGrafter"/>
</dbReference>
<dbReference type="PROSITE" id="PS51462">
    <property type="entry name" value="NUDIX"/>
    <property type="match status" value="1"/>
</dbReference>
<dbReference type="AlphaFoldDB" id="A0A2M7B7R7"/>
<protein>
    <recommendedName>
        <fullName evidence="2">Nudix hydrolase domain-containing protein</fullName>
    </recommendedName>
</protein>
<dbReference type="PANTHER" id="PTHR21340">
    <property type="entry name" value="DIADENOSINE 5,5-P1,P4-TETRAPHOSPHATE PYROPHOSPHOHYDROLASE MUTT"/>
    <property type="match status" value="1"/>
</dbReference>
<dbReference type="PANTHER" id="PTHR21340:SF0">
    <property type="entry name" value="BIS(5'-NUCLEOSYL)-TETRAPHOSPHATASE [ASYMMETRICAL]"/>
    <property type="match status" value="1"/>
</dbReference>
<reference evidence="4" key="1">
    <citation type="submission" date="2017-09" db="EMBL/GenBank/DDBJ databases">
        <title>Depth-based differentiation of microbial function through sediment-hosted aquifers and enrichment of novel symbionts in the deep terrestrial subsurface.</title>
        <authorList>
            <person name="Probst A.J."/>
            <person name="Ladd B."/>
            <person name="Jarett J.K."/>
            <person name="Geller-Mcgrath D.E."/>
            <person name="Sieber C.M.K."/>
            <person name="Emerson J.B."/>
            <person name="Anantharaman K."/>
            <person name="Thomas B.C."/>
            <person name="Malmstrom R."/>
            <person name="Stieglmeier M."/>
            <person name="Klingl A."/>
            <person name="Woyke T."/>
            <person name="Ryan C.M."/>
            <person name="Banfield J.F."/>
        </authorList>
    </citation>
    <scope>NUCLEOTIDE SEQUENCE [LARGE SCALE GENOMIC DNA]</scope>
</reference>
<dbReference type="InterPro" id="IPR015797">
    <property type="entry name" value="NUDIX_hydrolase-like_dom_sf"/>
</dbReference>
<organism evidence="3 4">
    <name type="scientific">Candidatus Wolfebacteria bacterium CG03_land_8_20_14_0_80_36_15</name>
    <dbReference type="NCBI Taxonomy" id="1975067"/>
    <lineage>
        <taxon>Bacteria</taxon>
        <taxon>Candidatus Wolfeibacteriota</taxon>
    </lineage>
</organism>
<dbReference type="GO" id="GO:0006167">
    <property type="term" value="P:AMP biosynthetic process"/>
    <property type="evidence" value="ECO:0007669"/>
    <property type="project" value="TreeGrafter"/>
</dbReference>
<dbReference type="EMBL" id="PEVH01000046">
    <property type="protein sequence ID" value="PIU99119.1"/>
    <property type="molecule type" value="Genomic_DNA"/>
</dbReference>
<evidence type="ECO:0000313" key="3">
    <source>
        <dbReference type="EMBL" id="PIU99119.1"/>
    </source>
</evidence>
<evidence type="ECO:0000256" key="1">
    <source>
        <dbReference type="ARBA" id="ARBA00022801"/>
    </source>
</evidence>
<name>A0A2M7B7R7_9BACT</name>
<dbReference type="GO" id="GO:0006754">
    <property type="term" value="P:ATP biosynthetic process"/>
    <property type="evidence" value="ECO:0007669"/>
    <property type="project" value="TreeGrafter"/>
</dbReference>
<dbReference type="InterPro" id="IPR000086">
    <property type="entry name" value="NUDIX_hydrolase_dom"/>
</dbReference>
<keyword evidence="1" id="KW-0378">Hydrolase</keyword>
<dbReference type="Pfam" id="PF00293">
    <property type="entry name" value="NUDIX"/>
    <property type="match status" value="1"/>
</dbReference>
<dbReference type="Proteomes" id="UP000230131">
    <property type="component" value="Unassembled WGS sequence"/>
</dbReference>